<dbReference type="SUPFAM" id="SSF52540">
    <property type="entry name" value="P-loop containing nucleoside triphosphate hydrolases"/>
    <property type="match status" value="1"/>
</dbReference>
<evidence type="ECO:0000256" key="6">
    <source>
        <dbReference type="ARBA" id="ARBA00023175"/>
    </source>
</evidence>
<keyword evidence="6 9" id="KW-0505">Motor protein</keyword>
<dbReference type="PANTHER" id="PTHR13140">
    <property type="entry name" value="MYOSIN"/>
    <property type="match status" value="1"/>
</dbReference>
<evidence type="ECO:0000256" key="4">
    <source>
        <dbReference type="ARBA" id="ARBA00022840"/>
    </source>
</evidence>
<dbReference type="GO" id="GO:0005886">
    <property type="term" value="C:plasma membrane"/>
    <property type="evidence" value="ECO:0007669"/>
    <property type="project" value="TreeGrafter"/>
</dbReference>
<dbReference type="InterPro" id="IPR027417">
    <property type="entry name" value="P-loop_NTPase"/>
</dbReference>
<feature type="region of interest" description="Actin-binding" evidence="9">
    <location>
        <begin position="732"/>
        <end position="754"/>
    </location>
</feature>
<dbReference type="InterPro" id="IPR001452">
    <property type="entry name" value="SH3_domain"/>
</dbReference>
<feature type="binding site" evidence="9">
    <location>
        <begin position="305"/>
        <end position="312"/>
    </location>
    <ligand>
        <name>ATP</name>
        <dbReference type="ChEBI" id="CHEBI:30616"/>
    </ligand>
</feature>
<dbReference type="Gene3D" id="3.80.10.10">
    <property type="entry name" value="Ribonuclease Inhibitor"/>
    <property type="match status" value="2"/>
</dbReference>
<dbReference type="GO" id="GO:0004553">
    <property type="term" value="F:hydrolase activity, hydrolyzing O-glycosyl compounds"/>
    <property type="evidence" value="ECO:0007669"/>
    <property type="project" value="InterPro"/>
</dbReference>
<keyword evidence="4 9" id="KW-0067">ATP-binding</keyword>
<evidence type="ECO:0000259" key="12">
    <source>
        <dbReference type="PROSITE" id="PS51456"/>
    </source>
</evidence>
<accession>A0A915P803</accession>
<dbReference type="PROSITE" id="PS01095">
    <property type="entry name" value="GH18_1"/>
    <property type="match status" value="1"/>
</dbReference>
<dbReference type="WBParaSite" id="scf7180000423162.g10352">
    <property type="protein sequence ID" value="scf7180000423162.g10352"/>
    <property type="gene ID" value="scf7180000423162.g10352"/>
</dbReference>
<dbReference type="PROSITE" id="PS51757">
    <property type="entry name" value="TH1"/>
    <property type="match status" value="1"/>
</dbReference>
<evidence type="ECO:0000256" key="8">
    <source>
        <dbReference type="PROSITE-ProRule" id="PRU00192"/>
    </source>
</evidence>
<protein>
    <submittedName>
        <fullName evidence="15">Uncharacterized protein</fullName>
    </submittedName>
</protein>
<dbReference type="SUPFAM" id="SSF50044">
    <property type="entry name" value="SH3-domain"/>
    <property type="match status" value="1"/>
</dbReference>
<dbReference type="InterPro" id="IPR010926">
    <property type="entry name" value="Myosin_TH1"/>
</dbReference>
<keyword evidence="5 9" id="KW-0518">Myosin</keyword>
<dbReference type="InterPro" id="IPR036812">
    <property type="entry name" value="NAD(P)_OxRdtase_dom_sf"/>
</dbReference>
<dbReference type="InterPro" id="IPR036961">
    <property type="entry name" value="Kinesin_motor_dom_sf"/>
</dbReference>
<feature type="domain" description="Myosin motor" evidence="12">
    <location>
        <begin position="212"/>
        <end position="856"/>
    </location>
</feature>
<keyword evidence="3 9" id="KW-0547">Nucleotide-binding</keyword>
<dbReference type="PRINTS" id="PR00452">
    <property type="entry name" value="SH3DOMAIN"/>
</dbReference>
<dbReference type="GO" id="GO:0000146">
    <property type="term" value="F:microfilament motor activity"/>
    <property type="evidence" value="ECO:0007669"/>
    <property type="project" value="TreeGrafter"/>
</dbReference>
<dbReference type="GO" id="GO:0005975">
    <property type="term" value="P:carbohydrate metabolic process"/>
    <property type="evidence" value="ECO:0007669"/>
    <property type="project" value="InterPro"/>
</dbReference>
<comment type="similarity">
    <text evidence="1 9">Belongs to the TRAFAC class myosin-kinesin ATPase superfamily. Myosin family.</text>
</comment>
<evidence type="ECO:0000313" key="14">
    <source>
        <dbReference type="Proteomes" id="UP000887560"/>
    </source>
</evidence>
<evidence type="ECO:0000259" key="13">
    <source>
        <dbReference type="PROSITE" id="PS51757"/>
    </source>
</evidence>
<evidence type="ECO:0000256" key="5">
    <source>
        <dbReference type="ARBA" id="ARBA00023123"/>
    </source>
</evidence>
<dbReference type="Gene3D" id="3.20.20.100">
    <property type="entry name" value="NADP-dependent oxidoreductase domain"/>
    <property type="match status" value="1"/>
</dbReference>
<dbReference type="Pfam" id="PF06017">
    <property type="entry name" value="Myosin_TH1"/>
    <property type="match status" value="1"/>
</dbReference>
<sequence>MDERKKPSEVQDLLLDNCKATSISGLTDEFTQLTTLSLINVGLNSLDGLPKAIKTLEPLKELTELTALDLFDCSVTELPQYRKDVFALLTQIRYLDGFDINDEEADLSDDLEGAEDAGIGVEEGSDEDEFDSHDEEELAYLNSSKAVQDEDESEDYIDKAKIATANGEKKNGAGNIPKEAKRKLEEASGENADGEPKTKPSVPHWQKRNAAAGVEDMVLLRQLNDDAIVENLRKRLAARLIFTYIGPVLVSVNPFADVQKFGEAEMEQYQGAAQYENPPHIFSLADSMFRNLMIDRERQCVIISGESGAGKTVAAKHIMSYLAHSSGGGQRVQGLKETILKTNPLLEAFGNAATMRNWNSSRFGKYVEIVFSLGGEPLGGRISSFLLEKSRVAQTARGERNFHIFYQLIEGADKELSKAFGLAKATNYNYLNCSDCYEAENTNDGRSFIETKDAMTAIGLDENIQRQCLSVVAATLHIGNINFVESDGDSFATIADEQFLQFPAFLLGITPEAIKENLTRRQLQSKWVTSVNRALNVDDRRHSLDLSIGVLDIYGFEVFEWNGFEQFCINFVNEKLQQIFIELTLKAEQEEYMAEGIQWTTVEFFNNKIVCDLIEAKRPPGIMPILDDVCAQIHGQSDGVDILMLNKLSKQLLGHEHFRPGADNFLVRHYAGEVLYQVEGFCDRNRDILHSDLVHLMLGSKNPFMRQLFEGCIPSDPNKKPTSASSKIRSQANHLMESLMCCVPHYVRCIKPNERKRALDFDDERVLHQVRYLGLRENIRVRRAGFAYRRLFERFIWRYSIICKGSENKLKNKDPRHDCEIICETAQISPEEFRLGNTKIFIRSPESLFLLEEARERRFDAFARIIQRIFKRFAAKRNLRKQKDEASELYRGLKERNRHSLERRFVADYIGLDHHPGLQAIVGGRRERIFFAASVTKYDRRFRPTRTDLLLTTKAIFLVGREALREGTNAGKMVESLKRKIPFASLNAVLVSSFQDDFLLLVVTSEYSSLLETPLKTEFLAALNKRLKENSRQSSLPLQITDKFIIQLKQLRPAMLPNAFPKAAISLFTGGNERIETQQQGRRTILVPNGKVLNILVIDGLSPNSKPSNNYKISSNGISNQKNNLNKQHNLISNKNNISNQQIKQKAAAPPPLKPKPMVKPITSNPVLRAIYPYEAQDIDELSFTKDQLIELIEKDESGWWTGRLMVQGGKTGLLPANYVEESKMTATKILKNQKGEGGPKVLLNSGHLIPLIGLGTYKIVDQTLMDSSVDAALKCGYRFFDTAKLYQNEKQLGNSLEKLLPKYGLNREDVFLLTKFSPFPAEKASEEVPKLIEETLENLKTNYIDLVLIHCPKPDENKNEDKEGNSASRKINWQALENLSEEKVHSIGVSNYEVCHLEEMNKYLNKKPSVNQIEFHPHFRRNDIREFCKNEGIHLQAFSPMARQQPELLNDPV</sequence>
<dbReference type="GO" id="GO:0051015">
    <property type="term" value="F:actin filament binding"/>
    <property type="evidence" value="ECO:0007669"/>
    <property type="project" value="TreeGrafter"/>
</dbReference>
<evidence type="ECO:0000256" key="10">
    <source>
        <dbReference type="SAM" id="MobiDB-lite"/>
    </source>
</evidence>
<dbReference type="Pfam" id="PF00248">
    <property type="entry name" value="Aldo_ket_red"/>
    <property type="match status" value="1"/>
</dbReference>
<evidence type="ECO:0000259" key="11">
    <source>
        <dbReference type="PROSITE" id="PS50002"/>
    </source>
</evidence>
<dbReference type="FunFam" id="2.30.30.40:FF:000072">
    <property type="entry name" value="Unconventional Myosin IB"/>
    <property type="match status" value="1"/>
</dbReference>
<name>A0A915P803_9BILA</name>
<dbReference type="Gene3D" id="3.40.850.10">
    <property type="entry name" value="Kinesin motor domain"/>
    <property type="match status" value="2"/>
</dbReference>
<keyword evidence="7 9" id="KW-0009">Actin-binding</keyword>
<keyword evidence="2 8" id="KW-0728">SH3 domain</keyword>
<dbReference type="Pfam" id="PF14604">
    <property type="entry name" value="SH3_9"/>
    <property type="match status" value="1"/>
</dbReference>
<dbReference type="PROSITE" id="PS50002">
    <property type="entry name" value="SH3"/>
    <property type="match status" value="1"/>
</dbReference>
<dbReference type="SMART" id="SM00326">
    <property type="entry name" value="SH3"/>
    <property type="match status" value="1"/>
</dbReference>
<dbReference type="Gene3D" id="1.10.10.820">
    <property type="match status" value="1"/>
</dbReference>
<feature type="region of interest" description="Disordered" evidence="10">
    <location>
        <begin position="167"/>
        <end position="203"/>
    </location>
</feature>
<dbReference type="FunFam" id="1.20.58.530:FF:000007">
    <property type="entry name" value="Myosin IE"/>
    <property type="match status" value="1"/>
</dbReference>
<dbReference type="Gene3D" id="1.20.58.530">
    <property type="match status" value="1"/>
</dbReference>
<dbReference type="Gene3D" id="1.20.120.720">
    <property type="entry name" value="Myosin VI head, motor domain, U50 subdomain"/>
    <property type="match status" value="2"/>
</dbReference>
<dbReference type="GO" id="GO:0005737">
    <property type="term" value="C:cytoplasm"/>
    <property type="evidence" value="ECO:0007669"/>
    <property type="project" value="TreeGrafter"/>
</dbReference>
<dbReference type="GO" id="GO:0007015">
    <property type="term" value="P:actin filament organization"/>
    <property type="evidence" value="ECO:0007669"/>
    <property type="project" value="TreeGrafter"/>
</dbReference>
<evidence type="ECO:0000256" key="9">
    <source>
        <dbReference type="PROSITE-ProRule" id="PRU00782"/>
    </source>
</evidence>
<dbReference type="SMART" id="SM00242">
    <property type="entry name" value="MYSc"/>
    <property type="match status" value="1"/>
</dbReference>
<feature type="region of interest" description="Disordered" evidence="10">
    <location>
        <begin position="1141"/>
        <end position="1160"/>
    </location>
</feature>
<organism evidence="14 15">
    <name type="scientific">Meloidogyne floridensis</name>
    <dbReference type="NCBI Taxonomy" id="298350"/>
    <lineage>
        <taxon>Eukaryota</taxon>
        <taxon>Metazoa</taxon>
        <taxon>Ecdysozoa</taxon>
        <taxon>Nematoda</taxon>
        <taxon>Chromadorea</taxon>
        <taxon>Rhabditida</taxon>
        <taxon>Tylenchina</taxon>
        <taxon>Tylenchomorpha</taxon>
        <taxon>Tylenchoidea</taxon>
        <taxon>Meloidogynidae</taxon>
        <taxon>Meloidogyninae</taxon>
        <taxon>Meloidogyne</taxon>
    </lineage>
</organism>
<proteinExistence type="inferred from homology"/>
<dbReference type="Pfam" id="PF00063">
    <property type="entry name" value="Myosin_head"/>
    <property type="match status" value="1"/>
</dbReference>
<dbReference type="Gene3D" id="2.30.30.40">
    <property type="entry name" value="SH3 Domains"/>
    <property type="match status" value="1"/>
</dbReference>
<feature type="domain" description="SH3" evidence="11">
    <location>
        <begin position="1163"/>
        <end position="1225"/>
    </location>
</feature>
<dbReference type="SUPFAM" id="SSF52058">
    <property type="entry name" value="L domain-like"/>
    <property type="match status" value="1"/>
</dbReference>
<dbReference type="PROSITE" id="PS51456">
    <property type="entry name" value="MYOSIN_MOTOR"/>
    <property type="match status" value="1"/>
</dbReference>
<evidence type="ECO:0000256" key="3">
    <source>
        <dbReference type="ARBA" id="ARBA00022741"/>
    </source>
</evidence>
<dbReference type="GO" id="GO:0005524">
    <property type="term" value="F:ATP binding"/>
    <property type="evidence" value="ECO:0007669"/>
    <property type="project" value="UniProtKB-UniRule"/>
</dbReference>
<evidence type="ECO:0000313" key="15">
    <source>
        <dbReference type="WBParaSite" id="scf7180000423162.g10352"/>
    </source>
</evidence>
<dbReference type="Gene3D" id="1.20.5.4820">
    <property type="match status" value="1"/>
</dbReference>
<dbReference type="PRINTS" id="PR00193">
    <property type="entry name" value="MYOSINHEAVY"/>
</dbReference>
<dbReference type="InterPro" id="IPR001579">
    <property type="entry name" value="Glyco_hydro_18_chit_AS"/>
</dbReference>
<dbReference type="SUPFAM" id="SSF51430">
    <property type="entry name" value="NAD(P)-linked oxidoreductase"/>
    <property type="match status" value="1"/>
</dbReference>
<feature type="domain" description="TH1" evidence="13">
    <location>
        <begin position="894"/>
        <end position="1089"/>
    </location>
</feature>
<dbReference type="GO" id="GO:0006897">
    <property type="term" value="P:endocytosis"/>
    <property type="evidence" value="ECO:0007669"/>
    <property type="project" value="TreeGrafter"/>
</dbReference>
<dbReference type="GO" id="GO:0016459">
    <property type="term" value="C:myosin complex"/>
    <property type="evidence" value="ECO:0007669"/>
    <property type="project" value="UniProtKB-KW"/>
</dbReference>
<dbReference type="InterPro" id="IPR023210">
    <property type="entry name" value="NADP_OxRdtase_dom"/>
</dbReference>
<evidence type="ECO:0000256" key="1">
    <source>
        <dbReference type="ARBA" id="ARBA00008314"/>
    </source>
</evidence>
<dbReference type="InterPro" id="IPR036028">
    <property type="entry name" value="SH3-like_dom_sf"/>
</dbReference>
<dbReference type="FunFam" id="1.10.10.820:FF:000001">
    <property type="entry name" value="Myosin heavy chain"/>
    <property type="match status" value="1"/>
</dbReference>
<dbReference type="InterPro" id="IPR001609">
    <property type="entry name" value="Myosin_head_motor_dom-like"/>
</dbReference>
<dbReference type="PANTHER" id="PTHR13140:SF729">
    <property type="entry name" value="UNCONVENTIONAL MYOSIN-IE"/>
    <property type="match status" value="1"/>
</dbReference>
<reference evidence="15" key="1">
    <citation type="submission" date="2022-11" db="UniProtKB">
        <authorList>
            <consortium name="WormBaseParasite"/>
        </authorList>
    </citation>
    <scope>IDENTIFICATION</scope>
</reference>
<dbReference type="GO" id="GO:0005902">
    <property type="term" value="C:microvillus"/>
    <property type="evidence" value="ECO:0007669"/>
    <property type="project" value="TreeGrafter"/>
</dbReference>
<dbReference type="InterPro" id="IPR032675">
    <property type="entry name" value="LRR_dom_sf"/>
</dbReference>
<evidence type="ECO:0000256" key="2">
    <source>
        <dbReference type="ARBA" id="ARBA00022443"/>
    </source>
</evidence>
<keyword evidence="14" id="KW-1185">Reference proteome</keyword>
<dbReference type="Proteomes" id="UP000887560">
    <property type="component" value="Unplaced"/>
</dbReference>
<evidence type="ECO:0000256" key="7">
    <source>
        <dbReference type="ARBA" id="ARBA00023203"/>
    </source>
</evidence>